<proteinExistence type="predicted"/>
<dbReference type="Proteomes" id="UP000663868">
    <property type="component" value="Unassembled WGS sequence"/>
</dbReference>
<protein>
    <submittedName>
        <fullName evidence="1">Uncharacterized protein</fullName>
    </submittedName>
</protein>
<reference evidence="1" key="1">
    <citation type="submission" date="2021-02" db="EMBL/GenBank/DDBJ databases">
        <authorList>
            <person name="Nowell W R."/>
        </authorList>
    </citation>
    <scope>NUCLEOTIDE SEQUENCE</scope>
</reference>
<evidence type="ECO:0000313" key="1">
    <source>
        <dbReference type="EMBL" id="CAF0711925.1"/>
    </source>
</evidence>
<evidence type="ECO:0000313" key="2">
    <source>
        <dbReference type="EMBL" id="CAF4027695.1"/>
    </source>
</evidence>
<organism evidence="1 3">
    <name type="scientific">Adineta steineri</name>
    <dbReference type="NCBI Taxonomy" id="433720"/>
    <lineage>
        <taxon>Eukaryota</taxon>
        <taxon>Metazoa</taxon>
        <taxon>Spiralia</taxon>
        <taxon>Gnathifera</taxon>
        <taxon>Rotifera</taxon>
        <taxon>Eurotatoria</taxon>
        <taxon>Bdelloidea</taxon>
        <taxon>Adinetida</taxon>
        <taxon>Adinetidae</taxon>
        <taxon>Adineta</taxon>
    </lineage>
</organism>
<accession>A0A813M438</accession>
<dbReference type="EMBL" id="CAJOBB010003215">
    <property type="protein sequence ID" value="CAF4027695.1"/>
    <property type="molecule type" value="Genomic_DNA"/>
</dbReference>
<dbReference type="EMBL" id="CAJNOE010000001">
    <property type="protein sequence ID" value="CAF0711925.1"/>
    <property type="molecule type" value="Genomic_DNA"/>
</dbReference>
<dbReference type="Proteomes" id="UP000663860">
    <property type="component" value="Unassembled WGS sequence"/>
</dbReference>
<name>A0A813M438_9BILA</name>
<evidence type="ECO:0000313" key="3">
    <source>
        <dbReference type="Proteomes" id="UP000663860"/>
    </source>
</evidence>
<comment type="caution">
    <text evidence="1">The sequence shown here is derived from an EMBL/GenBank/DDBJ whole genome shotgun (WGS) entry which is preliminary data.</text>
</comment>
<sequence>MWSGPEANIDQIWRANHFVPFLSISKPESIIETASSIQILNNNTEHIEAKKIRTQAGLRSNRPIITYTSQIEDEKENNSRTQNFQEISDKRHIFMDTPAIIQHMINAYSILNQENIKNLQLKPHGNAKNSNRPFTSTLPSVLEQIKAQPRFVKPSAIYNSSINNVEQSPLAPLTTIRDRVQIYNARARQKNDSNVEEYLTILKNLEKSDTIIARFSMNRNAAPTLVLAQPYIIQEMKRCCVNPPDQVAASVLCKFHFLLFI</sequence>
<gene>
    <name evidence="1" type="ORF">IZO911_LOCUS71</name>
    <name evidence="2" type="ORF">KXQ929_LOCUS30087</name>
</gene>
<dbReference type="AlphaFoldDB" id="A0A813M438"/>